<dbReference type="OrthoDB" id="372352at2759"/>
<evidence type="ECO:0000313" key="3">
    <source>
        <dbReference type="Proteomes" id="UP000515268"/>
    </source>
</evidence>
<feature type="signal peptide" evidence="1">
    <location>
        <begin position="1"/>
        <end position="21"/>
    </location>
</feature>
<keyword evidence="1" id="KW-0732">Signal</keyword>
<dbReference type="InterPro" id="IPR021689">
    <property type="entry name" value="DUF3271"/>
</dbReference>
<dbReference type="EMBL" id="LR865414">
    <property type="protein sequence ID" value="CAD2104466.1"/>
    <property type="molecule type" value="Genomic_DNA"/>
</dbReference>
<dbReference type="Pfam" id="PF11675">
    <property type="entry name" value="DUF3271"/>
    <property type="match status" value="1"/>
</dbReference>
<dbReference type="AlphaFoldDB" id="A0A6V7SYV5"/>
<evidence type="ECO:0000256" key="1">
    <source>
        <dbReference type="SAM" id="SignalP"/>
    </source>
</evidence>
<name>A0A6V7SYV5_PLAVN</name>
<keyword evidence="3" id="KW-1185">Reference proteome</keyword>
<reference evidence="2 3" key="1">
    <citation type="submission" date="2020-08" db="EMBL/GenBank/DDBJ databases">
        <authorList>
            <person name="Ramaprasad A."/>
        </authorList>
    </citation>
    <scope>NUCLEOTIDE SEQUENCE [LARGE SCALE GENOMIC DNA]</scope>
</reference>
<dbReference type="VEuPathDB" id="PlasmoDB:PVPCR_0902820"/>
<feature type="chain" id="PRO_5028068364" evidence="1">
    <location>
        <begin position="22"/>
        <end position="258"/>
    </location>
</feature>
<accession>A0A6V7SYV5</accession>
<sequence length="258" mass="31056">MKMRNIILSFFILVIFSNVKAASFQDENNNSPQSIGYASVAQPIIKFERDEKSHTEYLNVIQNIFREESENILYSYQCNNYHWIITDFHIYINNSERNLYRKFSNKKIEGLIKGSAYFIAYIKDVIKYFVSKYIHKYNFNERYYDDLNKLVKDLKTLIYDEFDQDLKQNLIKYESGRQNEKYHQMAKEFLEVLVHNSDMRIKGYFIKIREDGDYMDLNYDNNLRFSLNINKKNTHYDCYFKPLSPEVAELITNLARKP</sequence>
<gene>
    <name evidence="2" type="ORF">PVPCR_0902820</name>
</gene>
<proteinExistence type="predicted"/>
<dbReference type="Proteomes" id="UP000515268">
    <property type="component" value="Chromosome PVPCR_09"/>
</dbReference>
<organism evidence="2 3">
    <name type="scientific">Plasmodium vinckei petteri</name>
    <dbReference type="NCBI Taxonomy" id="138298"/>
    <lineage>
        <taxon>Eukaryota</taxon>
        <taxon>Sar</taxon>
        <taxon>Alveolata</taxon>
        <taxon>Apicomplexa</taxon>
        <taxon>Aconoidasida</taxon>
        <taxon>Haemosporida</taxon>
        <taxon>Plasmodiidae</taxon>
        <taxon>Plasmodium</taxon>
        <taxon>Plasmodium (Vinckeia)</taxon>
    </lineage>
</organism>
<evidence type="ECO:0000313" key="2">
    <source>
        <dbReference type="EMBL" id="CAD2104466.1"/>
    </source>
</evidence>
<protein>
    <submittedName>
        <fullName evidence="2">Fam-d protein</fullName>
    </submittedName>
</protein>